<protein>
    <submittedName>
        <fullName evidence="7">Enoyl-CoA hydratase</fullName>
    </submittedName>
</protein>
<keyword evidence="4" id="KW-0443">Lipid metabolism</keyword>
<keyword evidence="5" id="KW-0413">Isomerase</keyword>
<organism evidence="7 8">
    <name type="scientific">Uabimicrobium amorphum</name>
    <dbReference type="NCBI Taxonomy" id="2596890"/>
    <lineage>
        <taxon>Bacteria</taxon>
        <taxon>Pseudomonadati</taxon>
        <taxon>Planctomycetota</taxon>
        <taxon>Candidatus Uabimicrobiia</taxon>
        <taxon>Candidatus Uabimicrobiales</taxon>
        <taxon>Candidatus Uabimicrobiaceae</taxon>
        <taxon>Candidatus Uabimicrobium</taxon>
    </lineage>
</organism>
<dbReference type="RefSeq" id="WP_151968415.1">
    <property type="nucleotide sequence ID" value="NZ_AP019860.1"/>
</dbReference>
<evidence type="ECO:0000313" key="8">
    <source>
        <dbReference type="Proteomes" id="UP000326354"/>
    </source>
</evidence>
<evidence type="ECO:0000313" key="7">
    <source>
        <dbReference type="EMBL" id="BBM84250.1"/>
    </source>
</evidence>
<evidence type="ECO:0000256" key="1">
    <source>
        <dbReference type="ARBA" id="ARBA00005005"/>
    </source>
</evidence>
<dbReference type="Pfam" id="PF00378">
    <property type="entry name" value="ECH_1"/>
    <property type="match status" value="1"/>
</dbReference>
<dbReference type="Proteomes" id="UP000326354">
    <property type="component" value="Chromosome"/>
</dbReference>
<dbReference type="EMBL" id="AP019860">
    <property type="protein sequence ID" value="BBM84250.1"/>
    <property type="molecule type" value="Genomic_DNA"/>
</dbReference>
<dbReference type="InterPro" id="IPR029045">
    <property type="entry name" value="ClpP/crotonase-like_dom_sf"/>
</dbReference>
<evidence type="ECO:0000256" key="2">
    <source>
        <dbReference type="ARBA" id="ARBA00005254"/>
    </source>
</evidence>
<comment type="pathway">
    <text evidence="1">Lipid metabolism; fatty acid beta-oxidation.</text>
</comment>
<dbReference type="CDD" id="cd06558">
    <property type="entry name" value="crotonase-like"/>
    <property type="match status" value="1"/>
</dbReference>
<dbReference type="PANTHER" id="PTHR43149">
    <property type="entry name" value="ENOYL-COA HYDRATASE"/>
    <property type="match status" value="1"/>
</dbReference>
<gene>
    <name evidence="7" type="ORF">UABAM_02606</name>
</gene>
<keyword evidence="8" id="KW-1185">Reference proteome</keyword>
<dbReference type="PANTHER" id="PTHR43149:SF1">
    <property type="entry name" value="DELTA(3,5)-DELTA(2,4)-DIENOYL-COA ISOMERASE, MITOCHONDRIAL"/>
    <property type="match status" value="1"/>
</dbReference>
<dbReference type="AlphaFoldDB" id="A0A5S9IMG9"/>
<dbReference type="InterPro" id="IPR001753">
    <property type="entry name" value="Enoyl-CoA_hydra/iso"/>
</dbReference>
<dbReference type="KEGG" id="uam:UABAM_02606"/>
<dbReference type="Gene3D" id="1.10.12.10">
    <property type="entry name" value="Lyase 2-enoyl-coa Hydratase, Chain A, domain 2"/>
    <property type="match status" value="1"/>
</dbReference>
<dbReference type="PROSITE" id="PS00166">
    <property type="entry name" value="ENOYL_COA_HYDRATASE"/>
    <property type="match status" value="1"/>
</dbReference>
<reference evidence="7 8" key="1">
    <citation type="submission" date="2019-08" db="EMBL/GenBank/DDBJ databases">
        <title>Complete genome sequence of Candidatus Uab amorphum.</title>
        <authorList>
            <person name="Shiratori T."/>
            <person name="Suzuki S."/>
            <person name="Kakizawa Y."/>
            <person name="Ishida K."/>
        </authorList>
    </citation>
    <scope>NUCLEOTIDE SEQUENCE [LARGE SCALE GENOMIC DNA]</scope>
    <source>
        <strain evidence="7 8">SRT547</strain>
    </source>
</reference>
<comment type="similarity">
    <text evidence="2 6">Belongs to the enoyl-CoA hydratase/isomerase family.</text>
</comment>
<dbReference type="GO" id="GO:0006635">
    <property type="term" value="P:fatty acid beta-oxidation"/>
    <property type="evidence" value="ECO:0007669"/>
    <property type="project" value="UniProtKB-UniPathway"/>
</dbReference>
<evidence type="ECO:0000256" key="5">
    <source>
        <dbReference type="ARBA" id="ARBA00023235"/>
    </source>
</evidence>
<dbReference type="OrthoDB" id="370015at2"/>
<dbReference type="InterPro" id="IPR014748">
    <property type="entry name" value="Enoyl-CoA_hydra_C"/>
</dbReference>
<dbReference type="Gene3D" id="3.90.226.10">
    <property type="entry name" value="2-enoyl-CoA Hydratase, Chain A, domain 1"/>
    <property type="match status" value="1"/>
</dbReference>
<dbReference type="FunFam" id="1.10.12.10:FF:000004">
    <property type="entry name" value="Delta3,5-delta2,4-dienoyl-CoA isomerase"/>
    <property type="match status" value="1"/>
</dbReference>
<dbReference type="GO" id="GO:0016853">
    <property type="term" value="F:isomerase activity"/>
    <property type="evidence" value="ECO:0007669"/>
    <property type="project" value="UniProtKB-KW"/>
</dbReference>
<sequence length="273" mass="30173">MSYDYETIQVNHQDHIVEVILNRMDCGNSFNPKMFEEIGSIFSHLETCNKTRAVILRGAGKSFSYGLDLKQSMSMLKPLLQGGLAQPRNELRLLIEKWQNAISAPARLKIPVIAAIHGWCIGAGLDLISACDLRFCSQDALFSLREARMGIVADLGSLQRLPKIIGDAATRELALTAKDIDAQRAMQLGLVSAVLDSPDELWQRAHEEAKCIAANPPLTIQGVKHILNFQDGKSIGDSLQYTATWNSAFLQSEDFAEAIAAFIEKRSPQYKGK</sequence>
<dbReference type="InterPro" id="IPR045002">
    <property type="entry name" value="Ech1-like"/>
</dbReference>
<dbReference type="SUPFAM" id="SSF52096">
    <property type="entry name" value="ClpP/crotonase"/>
    <property type="match status" value="1"/>
</dbReference>
<proteinExistence type="inferred from homology"/>
<dbReference type="NCBIfam" id="NF004794">
    <property type="entry name" value="PRK06142.1"/>
    <property type="match status" value="1"/>
</dbReference>
<accession>A0A5S9IMG9</accession>
<evidence type="ECO:0000256" key="6">
    <source>
        <dbReference type="RuleBase" id="RU003707"/>
    </source>
</evidence>
<dbReference type="InterPro" id="IPR018376">
    <property type="entry name" value="Enoyl-CoA_hyd/isom_CS"/>
</dbReference>
<dbReference type="UniPathway" id="UPA00659"/>
<keyword evidence="3" id="KW-0276">Fatty acid metabolism</keyword>
<name>A0A5S9IMG9_UABAM</name>
<evidence type="ECO:0000256" key="4">
    <source>
        <dbReference type="ARBA" id="ARBA00023098"/>
    </source>
</evidence>
<evidence type="ECO:0000256" key="3">
    <source>
        <dbReference type="ARBA" id="ARBA00022832"/>
    </source>
</evidence>